<feature type="transmembrane region" description="Helical" evidence="9">
    <location>
        <begin position="84"/>
        <end position="110"/>
    </location>
</feature>
<evidence type="ECO:0000256" key="6">
    <source>
        <dbReference type="ARBA" id="ARBA00022840"/>
    </source>
</evidence>
<evidence type="ECO:0008006" key="13">
    <source>
        <dbReference type="Google" id="ProtNLM"/>
    </source>
</evidence>
<evidence type="ECO:0000256" key="2">
    <source>
        <dbReference type="ARBA" id="ARBA00022448"/>
    </source>
</evidence>
<keyword evidence="7 9" id="KW-1133">Transmembrane helix</keyword>
<keyword evidence="8 9" id="KW-0472">Membrane</keyword>
<protein>
    <recommendedName>
        <fullName evidence="13">ABC transporter ATP-binding protein</fullName>
    </recommendedName>
</protein>
<name>A0A0F9SVP2_9ZZZZ</name>
<comment type="subcellular location">
    <subcellularLocation>
        <location evidence="1">Cell membrane</location>
        <topology evidence="1">Multi-pass membrane protein</topology>
    </subcellularLocation>
</comment>
<evidence type="ECO:0000256" key="9">
    <source>
        <dbReference type="SAM" id="Phobius"/>
    </source>
</evidence>
<keyword evidence="2" id="KW-0813">Transport</keyword>
<feature type="domain" description="ABC transporter" evidence="10">
    <location>
        <begin position="364"/>
        <end position="598"/>
    </location>
</feature>
<dbReference type="SUPFAM" id="SSF90123">
    <property type="entry name" value="ABC transporter transmembrane region"/>
    <property type="match status" value="1"/>
</dbReference>
<keyword evidence="5" id="KW-0547">Nucleotide-binding</keyword>
<dbReference type="PROSITE" id="PS50893">
    <property type="entry name" value="ABC_TRANSPORTER_2"/>
    <property type="match status" value="1"/>
</dbReference>
<dbReference type="SUPFAM" id="SSF52540">
    <property type="entry name" value="P-loop containing nucleoside triphosphate hydrolases"/>
    <property type="match status" value="1"/>
</dbReference>
<feature type="transmembrane region" description="Helical" evidence="9">
    <location>
        <begin position="190"/>
        <end position="209"/>
    </location>
</feature>
<dbReference type="Pfam" id="PF00005">
    <property type="entry name" value="ABC_tran"/>
    <property type="match status" value="1"/>
</dbReference>
<dbReference type="InterPro" id="IPR003593">
    <property type="entry name" value="AAA+_ATPase"/>
</dbReference>
<organism evidence="12">
    <name type="scientific">marine sediment metagenome</name>
    <dbReference type="NCBI Taxonomy" id="412755"/>
    <lineage>
        <taxon>unclassified sequences</taxon>
        <taxon>metagenomes</taxon>
        <taxon>ecological metagenomes</taxon>
    </lineage>
</organism>
<feature type="transmembrane region" description="Helical" evidence="9">
    <location>
        <begin position="274"/>
        <end position="294"/>
    </location>
</feature>
<keyword evidence="6" id="KW-0067">ATP-binding</keyword>
<dbReference type="Gene3D" id="1.20.1560.10">
    <property type="entry name" value="ABC transporter type 1, transmembrane domain"/>
    <property type="match status" value="1"/>
</dbReference>
<dbReference type="GO" id="GO:0016887">
    <property type="term" value="F:ATP hydrolysis activity"/>
    <property type="evidence" value="ECO:0007669"/>
    <property type="project" value="InterPro"/>
</dbReference>
<dbReference type="PANTHER" id="PTHR24221:SF654">
    <property type="entry name" value="ATP-BINDING CASSETTE SUB-FAMILY B MEMBER 6"/>
    <property type="match status" value="1"/>
</dbReference>
<gene>
    <name evidence="12" type="ORF">LCGC14_0404550</name>
</gene>
<proteinExistence type="predicted"/>
<dbReference type="PANTHER" id="PTHR24221">
    <property type="entry name" value="ATP-BINDING CASSETTE SUB-FAMILY B"/>
    <property type="match status" value="1"/>
</dbReference>
<feature type="transmembrane region" description="Helical" evidence="9">
    <location>
        <begin position="49"/>
        <end position="72"/>
    </location>
</feature>
<evidence type="ECO:0000256" key="7">
    <source>
        <dbReference type="ARBA" id="ARBA00022989"/>
    </source>
</evidence>
<dbReference type="InterPro" id="IPR036640">
    <property type="entry name" value="ABC1_TM_sf"/>
</dbReference>
<accession>A0A0F9SVP2</accession>
<evidence type="ECO:0000256" key="3">
    <source>
        <dbReference type="ARBA" id="ARBA00022475"/>
    </source>
</evidence>
<dbReference type="PROSITE" id="PS50929">
    <property type="entry name" value="ABC_TM1F"/>
    <property type="match status" value="1"/>
</dbReference>
<dbReference type="GO" id="GO:0034040">
    <property type="term" value="F:ATPase-coupled lipid transmembrane transporter activity"/>
    <property type="evidence" value="ECO:0007669"/>
    <property type="project" value="TreeGrafter"/>
</dbReference>
<dbReference type="GO" id="GO:0005524">
    <property type="term" value="F:ATP binding"/>
    <property type="evidence" value="ECO:0007669"/>
    <property type="project" value="UniProtKB-KW"/>
</dbReference>
<feature type="transmembrane region" description="Helical" evidence="9">
    <location>
        <begin position="156"/>
        <end position="184"/>
    </location>
</feature>
<dbReference type="GO" id="GO:0140359">
    <property type="term" value="F:ABC-type transporter activity"/>
    <property type="evidence" value="ECO:0007669"/>
    <property type="project" value="InterPro"/>
</dbReference>
<sequence>MKRKTKLSQDLTLKNISEFYLEEDDFFEARRKGVRSWLIKHIFYKSNKYYLSLFISLGILASFMNSFIYVIIGKAIESFNTPPYLIINYTLIVFFIGITAPIAGLFGRVFREIVAQRLERDSRKEFYVNLLGKSQSFHDNQRLGDIMARATNDVRFLNFLISPAFAMIFFALINLIIPVVLMVFNYPVELIIIPITFSIIFILYLRRFLKKLAPPTSERRIAFGEMNTVLNESLSGIEVVKSMAQEKQSIEKYKNSATSYRDAGIRQGDIQAKYLPILFLSFTITLGLVVSIFYVNSGAMVIGDVLGFVGLLLRLKFPVNASIRSFLMLQQAIIGADRLLEIMNTESEIYDTDDAISRKIEGNIKFENVTFSYPGTQNKVLKNINFEVSPGQTVAIVGSTGSGKTSLTKLISRLYEVNNGRILIDGVDVKNYSLDSLRDQIAYIEQDIFIFSDSISDNISFGRESKLEQIMEVAKEAQAHEFILNLPQQYDTEVGERGVQLSGGERQRIAIARAFLSDPKILILDDSSSAIDSETEEKIQEAIFKILRGRTTFIITHRLSQIRWADLIIVLDHGEIVNQGSHDYLLKNSREYQKIFIKRFDKSLNELLGGV</sequence>
<dbReference type="InterPro" id="IPR039421">
    <property type="entry name" value="Type_1_exporter"/>
</dbReference>
<evidence type="ECO:0000256" key="4">
    <source>
        <dbReference type="ARBA" id="ARBA00022692"/>
    </source>
</evidence>
<dbReference type="GO" id="GO:0005886">
    <property type="term" value="C:plasma membrane"/>
    <property type="evidence" value="ECO:0007669"/>
    <property type="project" value="UniProtKB-SubCell"/>
</dbReference>
<keyword evidence="3" id="KW-1003">Cell membrane</keyword>
<evidence type="ECO:0000256" key="1">
    <source>
        <dbReference type="ARBA" id="ARBA00004651"/>
    </source>
</evidence>
<evidence type="ECO:0000256" key="5">
    <source>
        <dbReference type="ARBA" id="ARBA00022741"/>
    </source>
</evidence>
<dbReference type="SMART" id="SM00382">
    <property type="entry name" value="AAA"/>
    <property type="match status" value="1"/>
</dbReference>
<dbReference type="InterPro" id="IPR011527">
    <property type="entry name" value="ABC1_TM_dom"/>
</dbReference>
<reference evidence="12" key="1">
    <citation type="journal article" date="2015" name="Nature">
        <title>Complex archaea that bridge the gap between prokaryotes and eukaryotes.</title>
        <authorList>
            <person name="Spang A."/>
            <person name="Saw J.H."/>
            <person name="Jorgensen S.L."/>
            <person name="Zaremba-Niedzwiedzka K."/>
            <person name="Martijn J."/>
            <person name="Lind A.E."/>
            <person name="van Eijk R."/>
            <person name="Schleper C."/>
            <person name="Guy L."/>
            <person name="Ettema T.J."/>
        </authorList>
    </citation>
    <scope>NUCLEOTIDE SEQUENCE</scope>
</reference>
<dbReference type="Gene3D" id="3.40.50.300">
    <property type="entry name" value="P-loop containing nucleotide triphosphate hydrolases"/>
    <property type="match status" value="1"/>
</dbReference>
<dbReference type="InterPro" id="IPR027417">
    <property type="entry name" value="P-loop_NTPase"/>
</dbReference>
<dbReference type="CDD" id="cd07346">
    <property type="entry name" value="ABC_6TM_exporters"/>
    <property type="match status" value="1"/>
</dbReference>
<dbReference type="PROSITE" id="PS00211">
    <property type="entry name" value="ABC_TRANSPORTER_1"/>
    <property type="match status" value="1"/>
</dbReference>
<dbReference type="FunFam" id="3.40.50.300:FF:000221">
    <property type="entry name" value="Multidrug ABC transporter ATP-binding protein"/>
    <property type="match status" value="1"/>
</dbReference>
<dbReference type="AlphaFoldDB" id="A0A0F9SVP2"/>
<dbReference type="EMBL" id="LAZR01000351">
    <property type="protein sequence ID" value="KKN73020.1"/>
    <property type="molecule type" value="Genomic_DNA"/>
</dbReference>
<dbReference type="Pfam" id="PF00664">
    <property type="entry name" value="ABC_membrane"/>
    <property type="match status" value="1"/>
</dbReference>
<evidence type="ECO:0000259" key="11">
    <source>
        <dbReference type="PROSITE" id="PS50929"/>
    </source>
</evidence>
<evidence type="ECO:0000259" key="10">
    <source>
        <dbReference type="PROSITE" id="PS50893"/>
    </source>
</evidence>
<dbReference type="InterPro" id="IPR017871">
    <property type="entry name" value="ABC_transporter-like_CS"/>
</dbReference>
<dbReference type="InterPro" id="IPR003439">
    <property type="entry name" value="ABC_transporter-like_ATP-bd"/>
</dbReference>
<evidence type="ECO:0000313" key="12">
    <source>
        <dbReference type="EMBL" id="KKN73020.1"/>
    </source>
</evidence>
<feature type="domain" description="ABC transmembrane type-1" evidence="11">
    <location>
        <begin position="53"/>
        <end position="331"/>
    </location>
</feature>
<evidence type="ECO:0000256" key="8">
    <source>
        <dbReference type="ARBA" id="ARBA00023136"/>
    </source>
</evidence>
<comment type="caution">
    <text evidence="12">The sequence shown here is derived from an EMBL/GenBank/DDBJ whole genome shotgun (WGS) entry which is preliminary data.</text>
</comment>
<keyword evidence="4 9" id="KW-0812">Transmembrane</keyword>